<evidence type="ECO:0000313" key="9">
    <source>
        <dbReference type="EMBL" id="KGJ52584.1"/>
    </source>
</evidence>
<evidence type="ECO:0000259" key="8">
    <source>
        <dbReference type="PROSITE" id="PS51379"/>
    </source>
</evidence>
<dbReference type="InterPro" id="IPR017896">
    <property type="entry name" value="4Fe4S_Fe-S-bd"/>
</dbReference>
<dbReference type="InterPro" id="IPR006067">
    <property type="entry name" value="NO2/SO3_Rdtase_4Fe4S_dom"/>
</dbReference>
<dbReference type="Gene3D" id="3.30.70.20">
    <property type="match status" value="1"/>
</dbReference>
<dbReference type="PROSITE" id="PS51379">
    <property type="entry name" value="4FE4S_FER_2"/>
    <property type="match status" value="2"/>
</dbReference>
<keyword evidence="6" id="KW-0408">Iron</keyword>
<dbReference type="Proteomes" id="UP000030008">
    <property type="component" value="Unassembled WGS sequence"/>
</dbReference>
<dbReference type="GO" id="GO:0009337">
    <property type="term" value="C:sulfite reductase complex (NADPH)"/>
    <property type="evidence" value="ECO:0007669"/>
    <property type="project" value="TreeGrafter"/>
</dbReference>
<dbReference type="Pfam" id="PF03460">
    <property type="entry name" value="NIR_SIR_ferr"/>
    <property type="match status" value="1"/>
</dbReference>
<gene>
    <name evidence="10" type="primary">asrC</name>
    <name evidence="9" type="ORF">CIAN88_13860</name>
    <name evidence="10" type="ORF">G4D54_15885</name>
</gene>
<evidence type="ECO:0000256" key="2">
    <source>
        <dbReference type="ARBA" id="ARBA00022485"/>
    </source>
</evidence>
<dbReference type="SUPFAM" id="SSF54862">
    <property type="entry name" value="4Fe-4S ferredoxins"/>
    <property type="match status" value="1"/>
</dbReference>
<dbReference type="Pfam" id="PF00037">
    <property type="entry name" value="Fer4"/>
    <property type="match status" value="1"/>
</dbReference>
<dbReference type="GO" id="GO:0046872">
    <property type="term" value="F:metal ion binding"/>
    <property type="evidence" value="ECO:0007669"/>
    <property type="project" value="UniProtKB-KW"/>
</dbReference>
<dbReference type="Pfam" id="PF01077">
    <property type="entry name" value="NIR_SIR"/>
    <property type="match status" value="1"/>
</dbReference>
<dbReference type="InterPro" id="IPR036136">
    <property type="entry name" value="Nit/Sulf_reduc_fer-like_dom_sf"/>
</dbReference>
<dbReference type="EMBL" id="CP048838">
    <property type="protein sequence ID" value="QJA03809.1"/>
    <property type="molecule type" value="Genomic_DNA"/>
</dbReference>
<feature type="domain" description="4Fe-4S ferredoxin-type" evidence="8">
    <location>
        <begin position="201"/>
        <end position="230"/>
    </location>
</feature>
<keyword evidence="2" id="KW-0004">4Fe-4S</keyword>
<evidence type="ECO:0000313" key="12">
    <source>
        <dbReference type="Proteomes" id="UP000503330"/>
    </source>
</evidence>
<dbReference type="GO" id="GO:0016002">
    <property type="term" value="F:sulfite reductase activity"/>
    <property type="evidence" value="ECO:0007669"/>
    <property type="project" value="TreeGrafter"/>
</dbReference>
<reference evidence="10 12" key="2">
    <citation type="submission" date="2020-02" db="EMBL/GenBank/DDBJ databases">
        <authorList>
            <person name="Kociolek L.K."/>
            <person name="Ozer E.A."/>
        </authorList>
    </citation>
    <scope>NUCLEOTIDE SEQUENCE [LARGE SCALE GENOMIC DNA]</scope>
    <source>
        <strain evidence="10 12">ATCC 14501</strain>
    </source>
</reference>
<dbReference type="GO" id="GO:0051539">
    <property type="term" value="F:4 iron, 4 sulfur cluster binding"/>
    <property type="evidence" value="ECO:0007669"/>
    <property type="project" value="UniProtKB-KW"/>
</dbReference>
<dbReference type="PANTHER" id="PTHR11493">
    <property type="entry name" value="SULFITE REDUCTASE [NADPH] SUBUNIT BETA-RELATED"/>
    <property type="match status" value="1"/>
</dbReference>
<dbReference type="Proteomes" id="UP000503330">
    <property type="component" value="Chromosome"/>
</dbReference>
<proteinExistence type="inferred from homology"/>
<dbReference type="AlphaFoldDB" id="A0A099I3N6"/>
<accession>A0A099I3N6</accession>
<evidence type="ECO:0000313" key="11">
    <source>
        <dbReference type="Proteomes" id="UP000030008"/>
    </source>
</evidence>
<dbReference type="GO" id="GO:0000103">
    <property type="term" value="P:sulfate assimilation"/>
    <property type="evidence" value="ECO:0007669"/>
    <property type="project" value="TreeGrafter"/>
</dbReference>
<dbReference type="SUPFAM" id="SSF55124">
    <property type="entry name" value="Nitrite/Sulfite reductase N-terminal domain-like"/>
    <property type="match status" value="1"/>
</dbReference>
<sequence>MSQDMNINALRTNCFRQSKVKGEYMLQMRVPGGLIQAKYLSFVEHLAEAYGDGTFHFGSRQCFAIPGIKYENIDAVNKELKDYLEDVEIAQCGVKMETDAGFPTIGARNVMACIGGIHCIKANINTQDMAKKIEQEVFPSHYHIKAAVAGCPNDCAKGHFNDFGIIGLTKPTYHSDLCIGCGSCVKACESHATRVLSLKNGKIEKDTCCCVGCGECTLVCPTNAMQRSPKPFYRILIGGRTGKQYPRMGKTFADFLSEDAVLAILRNWQDFSAEVLKGQPRYLHGGHLIDMAGYETFKELMLKDVKLNPEARIAENLYFAETEYRGRIHVKPVK</sequence>
<dbReference type="SUPFAM" id="SSF56014">
    <property type="entry name" value="Nitrite and sulphite reductase 4Fe-4S domain-like"/>
    <property type="match status" value="1"/>
</dbReference>
<evidence type="ECO:0000256" key="4">
    <source>
        <dbReference type="ARBA" id="ARBA00022723"/>
    </source>
</evidence>
<organism evidence="9 11">
    <name type="scientific">Clostridium innocuum</name>
    <dbReference type="NCBI Taxonomy" id="1522"/>
    <lineage>
        <taxon>Bacteria</taxon>
        <taxon>Bacillati</taxon>
        <taxon>Bacillota</taxon>
        <taxon>Clostridia</taxon>
        <taxon>Eubacteriales</taxon>
        <taxon>Clostridiaceae</taxon>
        <taxon>Clostridium</taxon>
    </lineage>
</organism>
<dbReference type="InterPro" id="IPR045169">
    <property type="entry name" value="NO2/SO3_Rdtase_4Fe4S_prot"/>
</dbReference>
<dbReference type="NCBIfam" id="TIGR02912">
    <property type="entry name" value="sulfite_red_C"/>
    <property type="match status" value="1"/>
</dbReference>
<dbReference type="InterPro" id="IPR014261">
    <property type="entry name" value="Sulphite_reductase_C"/>
</dbReference>
<dbReference type="Gene3D" id="3.90.480.10">
    <property type="entry name" value="Sulfite Reductase Hemoprotein,Domain 2"/>
    <property type="match status" value="1"/>
</dbReference>
<dbReference type="GeneID" id="61927048"/>
<dbReference type="GO" id="GO:0050311">
    <property type="term" value="F:sulfite reductase (ferredoxin) activity"/>
    <property type="evidence" value="ECO:0007669"/>
    <property type="project" value="TreeGrafter"/>
</dbReference>
<keyword evidence="4" id="KW-0479">Metal-binding</keyword>
<comment type="similarity">
    <text evidence="1">Belongs to the nitrite and sulfite reductase 4Fe-4S domain family.</text>
</comment>
<dbReference type="PANTHER" id="PTHR11493:SF54">
    <property type="entry name" value="ANAEROBIC SULFITE REDUCTASE SUBUNIT C"/>
    <property type="match status" value="1"/>
</dbReference>
<reference evidence="9 11" key="1">
    <citation type="submission" date="2014-08" db="EMBL/GenBank/DDBJ databases">
        <title>Clostridium innocuum, an unnegligible vancomycin-resistant pathogen causing extra-intestinal infections.</title>
        <authorList>
            <person name="Feng Y."/>
            <person name="Chiu C.-H."/>
        </authorList>
    </citation>
    <scope>NUCLEOTIDE SEQUENCE [LARGE SCALE GENOMIC DNA]</scope>
    <source>
        <strain evidence="9 11">AN88</strain>
    </source>
</reference>
<evidence type="ECO:0000256" key="1">
    <source>
        <dbReference type="ARBA" id="ARBA00010429"/>
    </source>
</evidence>
<evidence type="ECO:0000256" key="6">
    <source>
        <dbReference type="ARBA" id="ARBA00023004"/>
    </source>
</evidence>
<evidence type="ECO:0000256" key="3">
    <source>
        <dbReference type="ARBA" id="ARBA00022617"/>
    </source>
</evidence>
<dbReference type="EMBL" id="JQIF01000061">
    <property type="protein sequence ID" value="KGJ52584.1"/>
    <property type="molecule type" value="Genomic_DNA"/>
</dbReference>
<dbReference type="InterPro" id="IPR005117">
    <property type="entry name" value="NiRdtase/SiRdtase_haem-b_fer"/>
</dbReference>
<keyword evidence="3" id="KW-0349">Heme</keyword>
<dbReference type="PRINTS" id="PR00397">
    <property type="entry name" value="SIROHAEM"/>
</dbReference>
<name>A0A099I3N6_CLOIN</name>
<feature type="domain" description="4Fe-4S ferredoxin-type" evidence="8">
    <location>
        <begin position="169"/>
        <end position="198"/>
    </location>
</feature>
<keyword evidence="5" id="KW-0560">Oxidoreductase</keyword>
<keyword evidence="7" id="KW-0411">Iron-sulfur</keyword>
<dbReference type="RefSeq" id="WP_002609673.1">
    <property type="nucleotide sequence ID" value="NZ_BAAACC010000002.1"/>
</dbReference>
<dbReference type="PROSITE" id="PS00198">
    <property type="entry name" value="4FE4S_FER_1"/>
    <property type="match status" value="1"/>
</dbReference>
<protein>
    <submittedName>
        <fullName evidence="9">Sulfite reductase subunit C</fullName>
    </submittedName>
</protein>
<dbReference type="GO" id="GO:0020037">
    <property type="term" value="F:heme binding"/>
    <property type="evidence" value="ECO:0007669"/>
    <property type="project" value="InterPro"/>
</dbReference>
<evidence type="ECO:0000313" key="10">
    <source>
        <dbReference type="EMBL" id="QJA03809.1"/>
    </source>
</evidence>
<evidence type="ECO:0000256" key="5">
    <source>
        <dbReference type="ARBA" id="ARBA00023002"/>
    </source>
</evidence>
<dbReference type="InterPro" id="IPR006066">
    <property type="entry name" value="NO2/SO3_Rdtase_FeS/sirohaem_BS"/>
</dbReference>
<dbReference type="InterPro" id="IPR045854">
    <property type="entry name" value="NO2/SO3_Rdtase_4Fe4S_sf"/>
</dbReference>
<dbReference type="InterPro" id="IPR017900">
    <property type="entry name" value="4Fe4S_Fe_S_CS"/>
</dbReference>
<dbReference type="Gene3D" id="3.30.413.10">
    <property type="entry name" value="Sulfite Reductase Hemoprotein, domain 1"/>
    <property type="match status" value="1"/>
</dbReference>
<evidence type="ECO:0000256" key="7">
    <source>
        <dbReference type="ARBA" id="ARBA00023014"/>
    </source>
</evidence>